<sequence>MAEWITSLPLWGIIRVLGLISYLSLTLGVCLGIVYSFPIWKGKVKASMYKTHTFFTIAGTALGLLHGVFTVVDTYMPFSWREVLVPFAASHSPFLNGLGTLAGYGMLLLIFTSDIRNKLGKIVWRSIHLLSYPIWLMAFIHGYFLGTDSSLHDIGLMYFYSLVAIVLLTFIRFALPPGPKADPARRRADRSRRVINGRAAE</sequence>
<comment type="caution">
    <text evidence="3">The sequence shown here is derived from an EMBL/GenBank/DDBJ whole genome shotgun (WGS) entry which is preliminary data.</text>
</comment>
<accession>A0ABU5ZC22</accession>
<feature type="transmembrane region" description="Helical" evidence="2">
    <location>
        <begin position="156"/>
        <end position="175"/>
    </location>
</feature>
<protein>
    <submittedName>
        <fullName evidence="3">Ferric reductase</fullName>
    </submittedName>
</protein>
<evidence type="ECO:0000313" key="3">
    <source>
        <dbReference type="EMBL" id="MEB3100063.1"/>
    </source>
</evidence>
<feature type="region of interest" description="Disordered" evidence="1">
    <location>
        <begin position="179"/>
        <end position="201"/>
    </location>
</feature>
<keyword evidence="2" id="KW-0472">Membrane</keyword>
<keyword evidence="2" id="KW-0812">Transmembrane</keyword>
<feature type="transmembrane region" description="Helical" evidence="2">
    <location>
        <begin position="123"/>
        <end position="144"/>
    </location>
</feature>
<dbReference type="EMBL" id="JAYJLD010000001">
    <property type="protein sequence ID" value="MEB3100063.1"/>
    <property type="molecule type" value="Genomic_DNA"/>
</dbReference>
<feature type="transmembrane region" description="Helical" evidence="2">
    <location>
        <begin position="12"/>
        <end position="40"/>
    </location>
</feature>
<feature type="transmembrane region" description="Helical" evidence="2">
    <location>
        <begin position="52"/>
        <end position="72"/>
    </location>
</feature>
<proteinExistence type="predicted"/>
<dbReference type="RefSeq" id="WP_371752178.1">
    <property type="nucleotide sequence ID" value="NZ_JAYJLD010000001.1"/>
</dbReference>
<name>A0ABU5ZC22_9BACL</name>
<evidence type="ECO:0000313" key="4">
    <source>
        <dbReference type="Proteomes" id="UP001310386"/>
    </source>
</evidence>
<evidence type="ECO:0000256" key="1">
    <source>
        <dbReference type="SAM" id="MobiDB-lite"/>
    </source>
</evidence>
<keyword evidence="4" id="KW-1185">Reference proteome</keyword>
<organism evidence="3 4">
    <name type="scientific">Ferviditalea candida</name>
    <dbReference type="NCBI Taxonomy" id="3108399"/>
    <lineage>
        <taxon>Bacteria</taxon>
        <taxon>Bacillati</taxon>
        <taxon>Bacillota</taxon>
        <taxon>Bacilli</taxon>
        <taxon>Bacillales</taxon>
        <taxon>Paenibacillaceae</taxon>
        <taxon>Ferviditalea</taxon>
    </lineage>
</organism>
<keyword evidence="2" id="KW-1133">Transmembrane helix</keyword>
<feature type="transmembrane region" description="Helical" evidence="2">
    <location>
        <begin position="92"/>
        <end position="111"/>
    </location>
</feature>
<evidence type="ECO:0000256" key="2">
    <source>
        <dbReference type="SAM" id="Phobius"/>
    </source>
</evidence>
<reference evidence="3" key="1">
    <citation type="submission" date="2023-12" db="EMBL/GenBank/DDBJ databases">
        <title>Fervidustalea candida gen. nov., sp. nov., a novel member of the family Paenibacillaceae isolated from a geothermal area.</title>
        <authorList>
            <person name="Li W.-J."/>
            <person name="Jiao J.-Y."/>
            <person name="Chen Y."/>
        </authorList>
    </citation>
    <scope>NUCLEOTIDE SEQUENCE</scope>
    <source>
        <strain evidence="3">SYSU GA230002</strain>
    </source>
</reference>
<dbReference type="Proteomes" id="UP001310386">
    <property type="component" value="Unassembled WGS sequence"/>
</dbReference>
<gene>
    <name evidence="3" type="ORF">VF724_00075</name>
</gene>